<reference evidence="1" key="2">
    <citation type="submission" date="2021-04" db="EMBL/GenBank/DDBJ databases">
        <authorList>
            <person name="Gilroy R."/>
        </authorList>
    </citation>
    <scope>NUCLEOTIDE SEQUENCE</scope>
    <source>
        <strain evidence="1">CHK183-5548</strain>
    </source>
</reference>
<sequence length="214" mass="25282">MKAEKGDRIRVIRKNDEYSQDYQVGDEFTVEGTWYGGVHVTSPAGVPLSLDEDEFERADQEKEPEIDHYSYELGVMDCFCEMVASGMKTLAMSHPCDTKEERDSYRQEVEKLCRRYEILFYPEDEAFLTDLFPEELNRGKYNYLFFRKKETLERYLSLKKEKEQMVETDTYRGENRYRIASEFGRLLSYPEEGIRRYIEKTTGYACGRAETLAD</sequence>
<protein>
    <submittedName>
        <fullName evidence="1">Uncharacterized protein</fullName>
    </submittedName>
</protein>
<dbReference type="Proteomes" id="UP000823883">
    <property type="component" value="Unassembled WGS sequence"/>
</dbReference>
<proteinExistence type="predicted"/>
<gene>
    <name evidence="1" type="ORF">IAA04_07670</name>
</gene>
<evidence type="ECO:0000313" key="2">
    <source>
        <dbReference type="Proteomes" id="UP000823883"/>
    </source>
</evidence>
<comment type="caution">
    <text evidence="1">The sequence shown here is derived from an EMBL/GenBank/DDBJ whole genome shotgun (WGS) entry which is preliminary data.</text>
</comment>
<name>A0A9D2PCY4_9FIRM</name>
<accession>A0A9D2PCY4</accession>
<dbReference type="AlphaFoldDB" id="A0A9D2PCY4"/>
<evidence type="ECO:0000313" key="1">
    <source>
        <dbReference type="EMBL" id="HJC47914.1"/>
    </source>
</evidence>
<organism evidence="1 2">
    <name type="scientific">Candidatus Lachnoclostridium pullistercoris</name>
    <dbReference type="NCBI Taxonomy" id="2838632"/>
    <lineage>
        <taxon>Bacteria</taxon>
        <taxon>Bacillati</taxon>
        <taxon>Bacillota</taxon>
        <taxon>Clostridia</taxon>
        <taxon>Lachnospirales</taxon>
        <taxon>Lachnospiraceae</taxon>
    </lineage>
</organism>
<dbReference type="EMBL" id="DWWL01000047">
    <property type="protein sequence ID" value="HJC47914.1"/>
    <property type="molecule type" value="Genomic_DNA"/>
</dbReference>
<reference evidence="1" key="1">
    <citation type="journal article" date="2021" name="PeerJ">
        <title>Extensive microbial diversity within the chicken gut microbiome revealed by metagenomics and culture.</title>
        <authorList>
            <person name="Gilroy R."/>
            <person name="Ravi A."/>
            <person name="Getino M."/>
            <person name="Pursley I."/>
            <person name="Horton D.L."/>
            <person name="Alikhan N.F."/>
            <person name="Baker D."/>
            <person name="Gharbi K."/>
            <person name="Hall N."/>
            <person name="Watson M."/>
            <person name="Adriaenssens E.M."/>
            <person name="Foster-Nyarko E."/>
            <person name="Jarju S."/>
            <person name="Secka A."/>
            <person name="Antonio M."/>
            <person name="Oren A."/>
            <person name="Chaudhuri R.R."/>
            <person name="La Ragione R."/>
            <person name="Hildebrand F."/>
            <person name="Pallen M.J."/>
        </authorList>
    </citation>
    <scope>NUCLEOTIDE SEQUENCE</scope>
    <source>
        <strain evidence="1">CHK183-5548</strain>
    </source>
</reference>